<name>A0A7J4XN97_9BACE</name>
<gene>
    <name evidence="3" type="ORF">F3F73_03570</name>
</gene>
<feature type="domain" description="GH29D-like beta-sandwich" evidence="2">
    <location>
        <begin position="164"/>
        <end position="227"/>
    </location>
</feature>
<dbReference type="RefSeq" id="WP_130058678.1">
    <property type="nucleotide sequence ID" value="NZ_JADNPJ010000002.1"/>
</dbReference>
<dbReference type="EMBL" id="VWMK01000002">
    <property type="protein sequence ID" value="KAA3769509.1"/>
    <property type="molecule type" value="Genomic_DNA"/>
</dbReference>
<evidence type="ECO:0000313" key="3">
    <source>
        <dbReference type="EMBL" id="KAA3769509.1"/>
    </source>
</evidence>
<dbReference type="InterPro" id="IPR059177">
    <property type="entry name" value="GH29D-like_dom"/>
</dbReference>
<evidence type="ECO:0000259" key="2">
    <source>
        <dbReference type="Pfam" id="PF13290"/>
    </source>
</evidence>
<reference evidence="3 4" key="1">
    <citation type="journal article" date="2019" name="Nat. Med.">
        <title>A library of human gut bacterial isolates paired with longitudinal multiomics data enables mechanistic microbiome research.</title>
        <authorList>
            <person name="Poyet M."/>
            <person name="Groussin M."/>
            <person name="Gibbons S.M."/>
            <person name="Avila-Pacheco J."/>
            <person name="Jiang X."/>
            <person name="Kearney S.M."/>
            <person name="Perrotta A.R."/>
            <person name="Berdy B."/>
            <person name="Zhao S."/>
            <person name="Lieberman T.D."/>
            <person name="Swanson P.K."/>
            <person name="Smith M."/>
            <person name="Roesemann S."/>
            <person name="Alexander J.E."/>
            <person name="Rich S.A."/>
            <person name="Livny J."/>
            <person name="Vlamakis H."/>
            <person name="Clish C."/>
            <person name="Bullock K."/>
            <person name="Deik A."/>
            <person name="Scott J."/>
            <person name="Pierce K.A."/>
            <person name="Xavier R.J."/>
            <person name="Alm E.J."/>
        </authorList>
    </citation>
    <scope>NUCLEOTIDE SEQUENCE [LARGE SCALE GENOMIC DNA]</scope>
    <source>
        <strain evidence="3 4">BIOML-A10</strain>
    </source>
</reference>
<dbReference type="AlphaFoldDB" id="A0A7J4XN97"/>
<dbReference type="Proteomes" id="UP000422221">
    <property type="component" value="Unassembled WGS sequence"/>
</dbReference>
<evidence type="ECO:0000313" key="4">
    <source>
        <dbReference type="Proteomes" id="UP000422221"/>
    </source>
</evidence>
<accession>A0A7J4XN97</accession>
<feature type="chain" id="PRO_5029592920" evidence="1">
    <location>
        <begin position="21"/>
        <end position="489"/>
    </location>
</feature>
<keyword evidence="1" id="KW-0732">Signal</keyword>
<sequence>MRKLLLSLFTVVAALSMANAGEVTFDLTKPDLFGFAVPAASSGTDLNDGTLEAGNVVITSKKVAKNDTRFWALNTGTVEGLRGYKTSTLTFSTTNGEIITEIKFEGAAISAKHLTFDNGSYTSPTWIGSEGVVVLTFADTGKISAITVTTASATGVQEPRFSLAEGTYYVAQEVELSCGTVDATIHYTTDNSDPTTSSATYSSPIKIETTTTIKAIAVKGGDKSDIVSATYTIAEPVAVENIAAFKETSKETVVKFANSVDVIYQNGAYLFIQDATGASLIYGTVGKKYENGNTIPAGFMGTVAEYNDLAQLLPMAETFEPAVPGTVIEPIMIKVQDITEELMNKLVKISDVAIVRDGTTRNYTITDVSGSVNAYSRFTDVSIPEDDKKYDITAIVNKYGGKPQLFPIEVVESEGGVGFADVESASSIVAAGDKAINIDAAENAQVLVVNAGGQVVVNKAITAGANTIDVPAGFYVVRVNNAVTKVIIK</sequence>
<dbReference type="InterPro" id="IPR026444">
    <property type="entry name" value="Secre_tail"/>
</dbReference>
<organism evidence="3 4">
    <name type="scientific">Bacteroides salyersiae</name>
    <dbReference type="NCBI Taxonomy" id="291644"/>
    <lineage>
        <taxon>Bacteria</taxon>
        <taxon>Pseudomonadati</taxon>
        <taxon>Bacteroidota</taxon>
        <taxon>Bacteroidia</taxon>
        <taxon>Bacteroidales</taxon>
        <taxon>Bacteroidaceae</taxon>
        <taxon>Bacteroides</taxon>
    </lineage>
</organism>
<dbReference type="Pfam" id="PF13290">
    <property type="entry name" value="CHB_HEX_C_1"/>
    <property type="match status" value="1"/>
</dbReference>
<protein>
    <submittedName>
        <fullName evidence="3">T9SS type A sorting domain-containing protein</fullName>
    </submittedName>
</protein>
<feature type="signal peptide" evidence="1">
    <location>
        <begin position="1"/>
        <end position="20"/>
    </location>
</feature>
<dbReference type="NCBIfam" id="TIGR04183">
    <property type="entry name" value="Por_Secre_tail"/>
    <property type="match status" value="1"/>
</dbReference>
<evidence type="ECO:0000256" key="1">
    <source>
        <dbReference type="SAM" id="SignalP"/>
    </source>
</evidence>
<proteinExistence type="predicted"/>
<comment type="caution">
    <text evidence="3">The sequence shown here is derived from an EMBL/GenBank/DDBJ whole genome shotgun (WGS) entry which is preliminary data.</text>
</comment>